<dbReference type="AlphaFoldDB" id="A0A2N0ATC7"/>
<keyword evidence="1" id="KW-0812">Transmembrane</keyword>
<organism evidence="2 5">
    <name type="scientific">Leptospira levettii</name>
    <dbReference type="NCBI Taxonomy" id="2023178"/>
    <lineage>
        <taxon>Bacteria</taxon>
        <taxon>Pseudomonadati</taxon>
        <taxon>Spirochaetota</taxon>
        <taxon>Spirochaetia</taxon>
        <taxon>Leptospirales</taxon>
        <taxon>Leptospiraceae</taxon>
        <taxon>Leptospira</taxon>
    </lineage>
</organism>
<comment type="caution">
    <text evidence="2">The sequence shown here is derived from an EMBL/GenBank/DDBJ whole genome shotgun (WGS) entry which is preliminary data.</text>
</comment>
<keyword evidence="1" id="KW-0472">Membrane</keyword>
<evidence type="ECO:0000256" key="1">
    <source>
        <dbReference type="SAM" id="Phobius"/>
    </source>
</evidence>
<evidence type="ECO:0000313" key="3">
    <source>
        <dbReference type="EMBL" id="TGL69533.1"/>
    </source>
</evidence>
<keyword evidence="4" id="KW-1185">Reference proteome</keyword>
<dbReference type="GeneID" id="93341905"/>
<proteinExistence type="predicted"/>
<dbReference type="EMBL" id="RQGI01000046">
    <property type="protein sequence ID" value="TGL69533.1"/>
    <property type="molecule type" value="Genomic_DNA"/>
</dbReference>
<evidence type="ECO:0000313" key="2">
    <source>
        <dbReference type="EMBL" id="MCW7515965.1"/>
    </source>
</evidence>
<reference evidence="2" key="3">
    <citation type="submission" date="2022-06" db="EMBL/GenBank/DDBJ databases">
        <title>Leptospira isolates from biofilms formed at urban environments.</title>
        <authorList>
            <person name="Ribeiro P.S."/>
            <person name="Sousa T."/>
            <person name="Carvalho N."/>
            <person name="Aburjaile F."/>
            <person name="Neves F."/>
            <person name="Oliveira D."/>
            <person name="Blanco L."/>
            <person name="Lima J."/>
            <person name="Costa F."/>
            <person name="Brenig B."/>
            <person name="Soares S."/>
            <person name="Ramos R."/>
            <person name="Goes-Neto A."/>
            <person name="Matiuzzi M."/>
            <person name="Azevedo V."/>
            <person name="Ristow P."/>
        </authorList>
    </citation>
    <scope>NUCLEOTIDE SEQUENCE</scope>
    <source>
        <strain evidence="2">VSF7</strain>
    </source>
</reference>
<accession>A0A2N0ATC7</accession>
<feature type="transmembrane region" description="Helical" evidence="1">
    <location>
        <begin position="6"/>
        <end position="24"/>
    </location>
</feature>
<evidence type="ECO:0000313" key="5">
    <source>
        <dbReference type="Proteomes" id="UP001209694"/>
    </source>
</evidence>
<protein>
    <submittedName>
        <fullName evidence="2">Uncharacterized protein</fullName>
    </submittedName>
</protein>
<reference evidence="4" key="2">
    <citation type="journal article" date="2019" name="PLoS Negl. Trop. Dis.">
        <title>Revisiting the worldwide diversity of Leptospira species in the environment.</title>
        <authorList>
            <person name="Vincent A.T."/>
            <person name="Schiettekatte O."/>
            <person name="Bourhy P."/>
            <person name="Veyrier F.J."/>
            <person name="Picardeau M."/>
        </authorList>
    </citation>
    <scope>NUCLEOTIDE SEQUENCE [LARGE SCALE GENOMIC DNA]</scope>
    <source>
        <strain evidence="4">201702449</strain>
    </source>
</reference>
<evidence type="ECO:0000313" key="4">
    <source>
        <dbReference type="Proteomes" id="UP000297352"/>
    </source>
</evidence>
<dbReference type="Proteomes" id="UP000297352">
    <property type="component" value="Unassembled WGS sequence"/>
</dbReference>
<name>A0A2N0ATC7_9LEPT</name>
<reference evidence="3" key="1">
    <citation type="submission" date="2018-10" db="EMBL/GenBank/DDBJ databases">
        <authorList>
            <person name="Vincent A.T."/>
            <person name="Schiettekatte O."/>
            <person name="Bourhy P."/>
            <person name="Veyrier F.J."/>
            <person name="Picardeau M."/>
        </authorList>
    </citation>
    <scope>NUCLEOTIDE SEQUENCE</scope>
    <source>
        <strain evidence="3">201702449</strain>
    </source>
</reference>
<dbReference type="RefSeq" id="WP_100716551.1">
    <property type="nucleotide sequence ID" value="NZ_JAIZBN010000003.1"/>
</dbReference>
<dbReference type="EMBL" id="JAMQQD010000004">
    <property type="protein sequence ID" value="MCW7515965.1"/>
    <property type="molecule type" value="Genomic_DNA"/>
</dbReference>
<sequence length="193" mass="22319">MRPVIVIPIFSAIVFVLFGNYYLVSGTNKKIEGYKENPPFRIEDATASNGLSLLLDKNPSTVWRKIRNSPLDFDFFLEMKLSHVWDGEVFQPRTFQSLEVKACPGETIPPFTLRFLLRESINVDKELRMPKDKTAFVYPFQEKGIKQISIPLDKLPKFQIEKDYPNQIFILTPEFKIESQNGCLAEVTLKEKL</sequence>
<gene>
    <name evidence="3" type="ORF">EHQ60_11800</name>
    <name evidence="2" type="ORF">ND810_12420</name>
</gene>
<keyword evidence="1" id="KW-1133">Transmembrane helix</keyword>
<dbReference type="Proteomes" id="UP001209694">
    <property type="component" value="Unassembled WGS sequence"/>
</dbReference>